<accession>A0A523BF13</accession>
<name>A0A523BF13_9CREN</name>
<evidence type="ECO:0000256" key="1">
    <source>
        <dbReference type="SAM" id="Phobius"/>
    </source>
</evidence>
<dbReference type="AlphaFoldDB" id="A0A523BF13"/>
<sequence>MSKKTSTISVVFWVVVALLALSTFVAQYYAFTNPVQYWFYFGWIAWWQMYSIIWYSVAAVIYVVHLKYWRPSKPSGGKESGGAE</sequence>
<organism evidence="2 3">
    <name type="scientific">Thermoproteota archaeon</name>
    <dbReference type="NCBI Taxonomy" id="2056631"/>
    <lineage>
        <taxon>Archaea</taxon>
        <taxon>Thermoproteota</taxon>
    </lineage>
</organism>
<feature type="transmembrane region" description="Helical" evidence="1">
    <location>
        <begin position="37"/>
        <end position="64"/>
    </location>
</feature>
<comment type="caution">
    <text evidence="2">The sequence shown here is derived from an EMBL/GenBank/DDBJ whole genome shotgun (WGS) entry which is preliminary data.</text>
</comment>
<feature type="transmembrane region" description="Helical" evidence="1">
    <location>
        <begin position="7"/>
        <end position="31"/>
    </location>
</feature>
<keyword evidence="1" id="KW-0812">Transmembrane</keyword>
<protein>
    <submittedName>
        <fullName evidence="2">Uncharacterized protein</fullName>
    </submittedName>
</protein>
<gene>
    <name evidence="2" type="ORF">DSO08_02005</name>
</gene>
<dbReference type="EMBL" id="QNVH01000011">
    <property type="protein sequence ID" value="TDA39528.1"/>
    <property type="molecule type" value="Genomic_DNA"/>
</dbReference>
<keyword evidence="1" id="KW-1133">Transmembrane helix</keyword>
<evidence type="ECO:0000313" key="2">
    <source>
        <dbReference type="EMBL" id="TDA39528.1"/>
    </source>
</evidence>
<keyword evidence="1" id="KW-0472">Membrane</keyword>
<reference evidence="2 3" key="1">
    <citation type="journal article" date="2019" name="Nat. Microbiol.">
        <title>Expanding anaerobic alkane metabolism in the domain of Archaea.</title>
        <authorList>
            <person name="Wang Y."/>
            <person name="Wegener G."/>
            <person name="Hou J."/>
            <person name="Wang F."/>
            <person name="Xiao X."/>
        </authorList>
    </citation>
    <scope>NUCLEOTIDE SEQUENCE [LARGE SCALE GENOMIC DNA]</scope>
    <source>
        <strain evidence="2">WYZ-LMO10</strain>
    </source>
</reference>
<evidence type="ECO:0000313" key="3">
    <source>
        <dbReference type="Proteomes" id="UP000315399"/>
    </source>
</evidence>
<dbReference type="Proteomes" id="UP000315399">
    <property type="component" value="Unassembled WGS sequence"/>
</dbReference>
<proteinExistence type="predicted"/>